<organism evidence="5 6">
    <name type="scientific">Stephania japonica</name>
    <dbReference type="NCBI Taxonomy" id="461633"/>
    <lineage>
        <taxon>Eukaryota</taxon>
        <taxon>Viridiplantae</taxon>
        <taxon>Streptophyta</taxon>
        <taxon>Embryophyta</taxon>
        <taxon>Tracheophyta</taxon>
        <taxon>Spermatophyta</taxon>
        <taxon>Magnoliopsida</taxon>
        <taxon>Ranunculales</taxon>
        <taxon>Menispermaceae</taxon>
        <taxon>Menispermoideae</taxon>
        <taxon>Cissampelideae</taxon>
        <taxon>Stephania</taxon>
    </lineage>
</organism>
<keyword evidence="2 3" id="KW-0808">Transferase</keyword>
<evidence type="ECO:0000256" key="1">
    <source>
        <dbReference type="ARBA" id="ARBA00005771"/>
    </source>
</evidence>
<protein>
    <recommendedName>
        <fullName evidence="3">Sulfotransferase</fullName>
        <ecNumber evidence="3">2.8.2.-</ecNumber>
    </recommendedName>
</protein>
<dbReference type="EMBL" id="JBBNAE010000001">
    <property type="protein sequence ID" value="KAK9155654.1"/>
    <property type="molecule type" value="Genomic_DNA"/>
</dbReference>
<comment type="similarity">
    <text evidence="1 3">Belongs to the sulfotransferase 1 family.</text>
</comment>
<reference evidence="5 6" key="1">
    <citation type="submission" date="2024-01" db="EMBL/GenBank/DDBJ databases">
        <title>Genome assemblies of Stephania.</title>
        <authorList>
            <person name="Yang L."/>
        </authorList>
    </citation>
    <scope>NUCLEOTIDE SEQUENCE [LARGE SCALE GENOMIC DNA]</scope>
    <source>
        <strain evidence="5">QJT</strain>
        <tissue evidence="5">Leaf</tissue>
    </source>
</reference>
<dbReference type="EC" id="2.8.2.-" evidence="3"/>
<evidence type="ECO:0000256" key="2">
    <source>
        <dbReference type="ARBA" id="ARBA00022679"/>
    </source>
</evidence>
<evidence type="ECO:0000313" key="6">
    <source>
        <dbReference type="Proteomes" id="UP001417504"/>
    </source>
</evidence>
<dbReference type="InterPro" id="IPR027417">
    <property type="entry name" value="P-loop_NTPase"/>
</dbReference>
<dbReference type="Pfam" id="PF00685">
    <property type="entry name" value="Sulfotransfer_1"/>
    <property type="match status" value="1"/>
</dbReference>
<dbReference type="PANTHER" id="PTHR11783">
    <property type="entry name" value="SULFOTRANSFERASE SULT"/>
    <property type="match status" value="1"/>
</dbReference>
<feature type="domain" description="Sulfotransferase" evidence="4">
    <location>
        <begin position="66"/>
        <end position="153"/>
    </location>
</feature>
<dbReference type="GO" id="GO:0008146">
    <property type="term" value="F:sulfotransferase activity"/>
    <property type="evidence" value="ECO:0007669"/>
    <property type="project" value="InterPro"/>
</dbReference>
<gene>
    <name evidence="5" type="ORF">Sjap_003134</name>
</gene>
<keyword evidence="6" id="KW-1185">Reference proteome</keyword>
<dbReference type="Proteomes" id="UP001417504">
    <property type="component" value="Unassembled WGS sequence"/>
</dbReference>
<evidence type="ECO:0000313" key="5">
    <source>
        <dbReference type="EMBL" id="KAK9155654.1"/>
    </source>
</evidence>
<accession>A0AAP0KQJ9</accession>
<proteinExistence type="inferred from homology"/>
<evidence type="ECO:0000256" key="3">
    <source>
        <dbReference type="RuleBase" id="RU361155"/>
    </source>
</evidence>
<name>A0AAP0KQJ9_9MAGN</name>
<dbReference type="AlphaFoldDB" id="A0AAP0KQJ9"/>
<dbReference type="InterPro" id="IPR000863">
    <property type="entry name" value="Sulfotransferase_dom"/>
</dbReference>
<dbReference type="Gene3D" id="3.40.50.300">
    <property type="entry name" value="P-loop containing nucleotide triphosphate hydrolases"/>
    <property type="match status" value="1"/>
</dbReference>
<dbReference type="SUPFAM" id="SSF52540">
    <property type="entry name" value="P-loop containing nucleoside triphosphate hydrolases"/>
    <property type="match status" value="1"/>
</dbReference>
<evidence type="ECO:0000259" key="4">
    <source>
        <dbReference type="Pfam" id="PF00685"/>
    </source>
</evidence>
<sequence>MDTTTNNFVNDDSQQEIQEFQDRIDRDPPKGERLDDGQYLKYQGFWHLRKILHEVMACQRQFQAGDTDVILITQPKSDTTWLKSLAFAIMHHARYTELCQHPLRTHNPHDLVPFIEILDGFKGGHDILHDLSSSPRILSTHLSYTSLPESITKAPT</sequence>
<comment type="caution">
    <text evidence="5">The sequence shown here is derived from an EMBL/GenBank/DDBJ whole genome shotgun (WGS) entry which is preliminary data.</text>
</comment>